<reference evidence="1 2" key="1">
    <citation type="submission" date="2020-04" db="EMBL/GenBank/DDBJ databases">
        <title>Genome-Wide Identification of 5-Methylcytosine Sites in Bacterial Genomes By High-Throughput Sequencing of MspJI Restriction Fragments.</title>
        <authorList>
            <person name="Wu V."/>
        </authorList>
    </citation>
    <scope>NUCLEOTIDE SEQUENCE [LARGE SCALE GENOMIC DNA]</scope>
    <source>
        <strain evidence="1 2">NEB122</strain>
    </source>
</reference>
<evidence type="ECO:0000313" key="2">
    <source>
        <dbReference type="Proteomes" id="UP000503498"/>
    </source>
</evidence>
<protein>
    <submittedName>
        <fullName evidence="1">Uncharacterized protein</fullName>
    </submittedName>
</protein>
<organism evidence="1 2">
    <name type="scientific">Xanthomonas campestris pv. badrii</name>
    <dbReference type="NCBI Taxonomy" id="149696"/>
    <lineage>
        <taxon>Bacteria</taxon>
        <taxon>Pseudomonadati</taxon>
        <taxon>Pseudomonadota</taxon>
        <taxon>Gammaproteobacteria</taxon>
        <taxon>Lysobacterales</taxon>
        <taxon>Lysobacteraceae</taxon>
        <taxon>Xanthomonas</taxon>
    </lineage>
</organism>
<sequence length="113" mass="12158">MLGNLVDRKRHEVLAQIAAIQALADSAEGMLYALIATKRSLDMTSQKVASMGIDTTELDTERARLDVLVSEARETYAKAKEKAVKDTQALRAGLTDPSRPVVACHTSITNCAG</sequence>
<proteinExistence type="predicted"/>
<gene>
    <name evidence="1" type="ORF">HG421_01110</name>
</gene>
<dbReference type="EMBL" id="CP051651">
    <property type="protein sequence ID" value="QJD66460.1"/>
    <property type="molecule type" value="Genomic_DNA"/>
</dbReference>
<name>A0A7Z2V7F0_XANCA</name>
<dbReference type="AlphaFoldDB" id="A0A7Z2V7F0"/>
<evidence type="ECO:0000313" key="1">
    <source>
        <dbReference type="EMBL" id="QJD66460.1"/>
    </source>
</evidence>
<dbReference type="Proteomes" id="UP000503498">
    <property type="component" value="Chromosome"/>
</dbReference>
<dbReference type="RefSeq" id="WP_168968474.1">
    <property type="nucleotide sequence ID" value="NZ_CP051651.1"/>
</dbReference>
<reference evidence="1 2" key="2">
    <citation type="submission" date="2020-04" db="EMBL/GenBank/DDBJ databases">
        <authorList>
            <person name="Fomenkov A."/>
            <person name="Anton B.P."/>
            <person name="Roberts R.J."/>
        </authorList>
    </citation>
    <scope>NUCLEOTIDE SEQUENCE [LARGE SCALE GENOMIC DNA]</scope>
    <source>
        <strain evidence="1 2">NEB122</strain>
    </source>
</reference>
<accession>A0A7Z2V7F0</accession>